<sequence>MKLRDLVAQRLLLLLQLRQAFLQLEGQRGVVAPSHVLRDEGSGVSGEATPMPLARRDRVTERRRALTSAAREPSSNSAYSELSSCLSSSRRCSISRFWYRERSSFRFVCSCWVSSAIARTIFSGRVTERNI</sequence>
<feature type="signal peptide" evidence="2">
    <location>
        <begin position="1"/>
        <end position="20"/>
    </location>
</feature>
<evidence type="ECO:0000256" key="2">
    <source>
        <dbReference type="SAM" id="SignalP"/>
    </source>
</evidence>
<feature type="compositionally biased region" description="Basic and acidic residues" evidence="1">
    <location>
        <begin position="54"/>
        <end position="64"/>
    </location>
</feature>
<feature type="region of interest" description="Disordered" evidence="1">
    <location>
        <begin position="38"/>
        <end position="80"/>
    </location>
</feature>
<evidence type="ECO:0000313" key="3">
    <source>
        <dbReference type="EMBL" id="TNN37792.1"/>
    </source>
</evidence>
<evidence type="ECO:0008006" key="5">
    <source>
        <dbReference type="Google" id="ProtNLM"/>
    </source>
</evidence>
<organism evidence="3 4">
    <name type="scientific">Liparis tanakae</name>
    <name type="common">Tanaka's snailfish</name>
    <dbReference type="NCBI Taxonomy" id="230148"/>
    <lineage>
        <taxon>Eukaryota</taxon>
        <taxon>Metazoa</taxon>
        <taxon>Chordata</taxon>
        <taxon>Craniata</taxon>
        <taxon>Vertebrata</taxon>
        <taxon>Euteleostomi</taxon>
        <taxon>Actinopterygii</taxon>
        <taxon>Neopterygii</taxon>
        <taxon>Teleostei</taxon>
        <taxon>Neoteleostei</taxon>
        <taxon>Acanthomorphata</taxon>
        <taxon>Eupercaria</taxon>
        <taxon>Perciformes</taxon>
        <taxon>Cottioidei</taxon>
        <taxon>Cottales</taxon>
        <taxon>Liparidae</taxon>
        <taxon>Liparis</taxon>
    </lineage>
</organism>
<evidence type="ECO:0000256" key="1">
    <source>
        <dbReference type="SAM" id="MobiDB-lite"/>
    </source>
</evidence>
<keyword evidence="2" id="KW-0732">Signal</keyword>
<comment type="caution">
    <text evidence="3">The sequence shown here is derived from an EMBL/GenBank/DDBJ whole genome shotgun (WGS) entry which is preliminary data.</text>
</comment>
<evidence type="ECO:0000313" key="4">
    <source>
        <dbReference type="Proteomes" id="UP000314294"/>
    </source>
</evidence>
<reference evidence="3 4" key="1">
    <citation type="submission" date="2019-03" db="EMBL/GenBank/DDBJ databases">
        <title>First draft genome of Liparis tanakae, snailfish: a comprehensive survey of snailfish specific genes.</title>
        <authorList>
            <person name="Kim W."/>
            <person name="Song I."/>
            <person name="Jeong J.-H."/>
            <person name="Kim D."/>
            <person name="Kim S."/>
            <person name="Ryu S."/>
            <person name="Song J.Y."/>
            <person name="Lee S.K."/>
        </authorList>
    </citation>
    <scope>NUCLEOTIDE SEQUENCE [LARGE SCALE GENOMIC DNA]</scope>
    <source>
        <tissue evidence="3">Muscle</tissue>
    </source>
</reference>
<accession>A0A4Z2FBM6</accession>
<name>A0A4Z2FBM6_9TELE</name>
<dbReference type="AlphaFoldDB" id="A0A4Z2FBM6"/>
<dbReference type="EMBL" id="SRLO01001440">
    <property type="protein sequence ID" value="TNN37792.1"/>
    <property type="molecule type" value="Genomic_DNA"/>
</dbReference>
<feature type="chain" id="PRO_5021238501" description="Secreted protein" evidence="2">
    <location>
        <begin position="21"/>
        <end position="131"/>
    </location>
</feature>
<protein>
    <recommendedName>
        <fullName evidence="5">Secreted protein</fullName>
    </recommendedName>
</protein>
<keyword evidence="4" id="KW-1185">Reference proteome</keyword>
<gene>
    <name evidence="3" type="ORF">EYF80_052041</name>
</gene>
<dbReference type="Proteomes" id="UP000314294">
    <property type="component" value="Unassembled WGS sequence"/>
</dbReference>
<proteinExistence type="predicted"/>